<dbReference type="InterPro" id="IPR016162">
    <property type="entry name" value="Ald_DH_N"/>
</dbReference>
<comment type="similarity">
    <text evidence="1 3">Belongs to the aldehyde dehydrogenase family.</text>
</comment>
<dbReference type="InterPro" id="IPR016161">
    <property type="entry name" value="Ald_DH/histidinol_DH"/>
</dbReference>
<evidence type="ECO:0000256" key="4">
    <source>
        <dbReference type="SAM" id="Phobius"/>
    </source>
</evidence>
<evidence type="ECO:0000256" key="1">
    <source>
        <dbReference type="ARBA" id="ARBA00009986"/>
    </source>
</evidence>
<dbReference type="Pfam" id="PF00171">
    <property type="entry name" value="Aldedh"/>
    <property type="match status" value="1"/>
</dbReference>
<organism evidence="6 7">
    <name type="scientific">Rhodofomes roseus</name>
    <dbReference type="NCBI Taxonomy" id="34475"/>
    <lineage>
        <taxon>Eukaryota</taxon>
        <taxon>Fungi</taxon>
        <taxon>Dikarya</taxon>
        <taxon>Basidiomycota</taxon>
        <taxon>Agaricomycotina</taxon>
        <taxon>Agaricomycetes</taxon>
        <taxon>Polyporales</taxon>
        <taxon>Rhodofomes</taxon>
    </lineage>
</organism>
<keyword evidence="2 3" id="KW-0560">Oxidoreductase</keyword>
<dbReference type="InterPro" id="IPR016163">
    <property type="entry name" value="Ald_DH_C"/>
</dbReference>
<keyword evidence="4" id="KW-0472">Membrane</keyword>
<keyword evidence="4" id="KW-0812">Transmembrane</keyword>
<sequence>MAEQTQSGYTPLEEIPKVTRVRTLLQNLLSLTLYFRLQIRDELGAAFRSGRTRPIAYRKQQLLQLCYMVEDNQELRRFRRILGDRTLRQSCTLEMNGVLLELKDTYDNIEKWSAPKKSPFSLLWFSLSPTTRKEPKGVILVISPFNYPFFLTLCPVAAAIAAGNTVMLKPSELSPASASLLADLIPKYLDPELVRVVNGGVPEITKILELPFNHILYIGNNRVAKIICAAAAKHLTPVALELGGKCPCVIDPECNVKVAAKRIMWGRLVNGGQVCLCPDYILVPESFQDEFVEALQNAYNELHPVDPKKSGMLGRIVNERHVDRLKNLLDNTKDTIVFGGEVDREARYVAPTLIRHVKRDDSLMSDSAMPVKDVDDAIAFINSMEEALCVYVFTNDSKFKNKVMDNTQSGTASTNETILHVMANDAPFGGFGASDYGYSTGKAAFDDFTHFRIDYTAMSARYTPYNPAALKRLNMLLHPRLPPRNGGGSIMGKLWYMFGIAAAGAAYVTLAMTPS</sequence>
<feature type="domain" description="Aldehyde dehydrogenase" evidence="5">
    <location>
        <begin position="45"/>
        <end position="451"/>
    </location>
</feature>
<dbReference type="PIRSF" id="PIRSF036492">
    <property type="entry name" value="ALDH"/>
    <property type="match status" value="1"/>
</dbReference>
<dbReference type="InterPro" id="IPR015590">
    <property type="entry name" value="Aldehyde_DH_dom"/>
</dbReference>
<dbReference type="EMBL" id="JADCUA010000004">
    <property type="protein sequence ID" value="KAH9841000.1"/>
    <property type="molecule type" value="Genomic_DNA"/>
</dbReference>
<evidence type="ECO:0000313" key="7">
    <source>
        <dbReference type="Proteomes" id="UP000814176"/>
    </source>
</evidence>
<dbReference type="InterPro" id="IPR012394">
    <property type="entry name" value="Aldehyde_DH_NAD(P)"/>
</dbReference>
<evidence type="ECO:0000259" key="5">
    <source>
        <dbReference type="Pfam" id="PF00171"/>
    </source>
</evidence>
<keyword evidence="4" id="KW-1133">Transmembrane helix</keyword>
<dbReference type="PANTHER" id="PTHR43570">
    <property type="entry name" value="ALDEHYDE DEHYDROGENASE"/>
    <property type="match status" value="1"/>
</dbReference>
<gene>
    <name evidence="6" type="ORF">C8Q71DRAFT_854852</name>
</gene>
<accession>A0ABQ8KS97</accession>
<evidence type="ECO:0000256" key="2">
    <source>
        <dbReference type="ARBA" id="ARBA00023002"/>
    </source>
</evidence>
<feature type="transmembrane region" description="Helical" evidence="4">
    <location>
        <begin position="494"/>
        <end position="513"/>
    </location>
</feature>
<evidence type="ECO:0000256" key="3">
    <source>
        <dbReference type="PIRNR" id="PIRNR036492"/>
    </source>
</evidence>
<dbReference type="RefSeq" id="XP_047782466.1">
    <property type="nucleotide sequence ID" value="XM_047927117.1"/>
</dbReference>
<comment type="caution">
    <text evidence="6">The sequence shown here is derived from an EMBL/GenBank/DDBJ whole genome shotgun (WGS) entry which is preliminary data.</text>
</comment>
<dbReference type="Proteomes" id="UP000814176">
    <property type="component" value="Unassembled WGS sequence"/>
</dbReference>
<dbReference type="PANTHER" id="PTHR43570:SF16">
    <property type="entry name" value="ALDEHYDE DEHYDROGENASE TYPE III, ISOFORM Q"/>
    <property type="match status" value="1"/>
</dbReference>
<dbReference type="PROSITE" id="PS00070">
    <property type="entry name" value="ALDEHYDE_DEHYDR_CYS"/>
    <property type="match status" value="1"/>
</dbReference>
<dbReference type="SUPFAM" id="SSF53720">
    <property type="entry name" value="ALDH-like"/>
    <property type="match status" value="1"/>
</dbReference>
<dbReference type="GeneID" id="72007849"/>
<name>A0ABQ8KS97_9APHY</name>
<proteinExistence type="inferred from homology"/>
<dbReference type="Gene3D" id="3.40.605.10">
    <property type="entry name" value="Aldehyde Dehydrogenase, Chain A, domain 1"/>
    <property type="match status" value="1"/>
</dbReference>
<keyword evidence="7" id="KW-1185">Reference proteome</keyword>
<reference evidence="6 7" key="1">
    <citation type="journal article" date="2021" name="Environ. Microbiol.">
        <title>Gene family expansions and transcriptome signatures uncover fungal adaptations to wood decay.</title>
        <authorList>
            <person name="Hage H."/>
            <person name="Miyauchi S."/>
            <person name="Viragh M."/>
            <person name="Drula E."/>
            <person name="Min B."/>
            <person name="Chaduli D."/>
            <person name="Navarro D."/>
            <person name="Favel A."/>
            <person name="Norest M."/>
            <person name="Lesage-Meessen L."/>
            <person name="Balint B."/>
            <person name="Merenyi Z."/>
            <person name="de Eugenio L."/>
            <person name="Morin E."/>
            <person name="Martinez A.T."/>
            <person name="Baldrian P."/>
            <person name="Stursova M."/>
            <person name="Martinez M.J."/>
            <person name="Novotny C."/>
            <person name="Magnuson J.K."/>
            <person name="Spatafora J.W."/>
            <person name="Maurice S."/>
            <person name="Pangilinan J."/>
            <person name="Andreopoulos W."/>
            <person name="LaButti K."/>
            <person name="Hundley H."/>
            <person name="Na H."/>
            <person name="Kuo A."/>
            <person name="Barry K."/>
            <person name="Lipzen A."/>
            <person name="Henrissat B."/>
            <person name="Riley R."/>
            <person name="Ahrendt S."/>
            <person name="Nagy L.G."/>
            <person name="Grigoriev I.V."/>
            <person name="Martin F."/>
            <person name="Rosso M.N."/>
        </authorList>
    </citation>
    <scope>NUCLEOTIDE SEQUENCE [LARGE SCALE GENOMIC DNA]</scope>
    <source>
        <strain evidence="6 7">CIRM-BRFM 1785</strain>
    </source>
</reference>
<dbReference type="InterPro" id="IPR016160">
    <property type="entry name" value="Ald_DH_CS_CYS"/>
</dbReference>
<protein>
    <recommendedName>
        <fullName evidence="3">Aldehyde dehydrogenase</fullName>
    </recommendedName>
</protein>
<evidence type="ECO:0000313" key="6">
    <source>
        <dbReference type="EMBL" id="KAH9841000.1"/>
    </source>
</evidence>
<dbReference type="Gene3D" id="3.40.309.10">
    <property type="entry name" value="Aldehyde Dehydrogenase, Chain A, domain 2"/>
    <property type="match status" value="1"/>
</dbReference>